<dbReference type="InterPro" id="IPR033469">
    <property type="entry name" value="CYTH-like_dom_sf"/>
</dbReference>
<dbReference type="SMART" id="SM01118">
    <property type="entry name" value="CYTH"/>
    <property type="match status" value="1"/>
</dbReference>
<dbReference type="InterPro" id="IPR012042">
    <property type="entry name" value="NeuTTM/CthTTM-like"/>
</dbReference>
<organism evidence="2 3">
    <name type="scientific">Georgenia halotolerans</name>
    <dbReference type="NCBI Taxonomy" id="3028317"/>
    <lineage>
        <taxon>Bacteria</taxon>
        <taxon>Bacillati</taxon>
        <taxon>Actinomycetota</taxon>
        <taxon>Actinomycetes</taxon>
        <taxon>Micrococcales</taxon>
        <taxon>Bogoriellaceae</taxon>
        <taxon>Georgenia</taxon>
    </lineage>
</organism>
<comment type="caution">
    <text evidence="2">The sequence shown here is derived from an EMBL/GenBank/DDBJ whole genome shotgun (WGS) entry which is preliminary data.</text>
</comment>
<gene>
    <name evidence="2" type="ORF">PU560_09470</name>
</gene>
<sequence length="214" mass="23838">MSEDRVGDFEFERKFLVREVPETVLREPDPVLIVQSYFLAAEGYALRVRLQAPATDVQVDRAADEDELLAAMGEHVTFCALTAKGPYVGGTRYEAERELEPSVGLAMVRLGGHKVVKYRYSVWLGADGWAVDRFLGRSAGLIVAECEREGPVTDLVIPDFCITEITDDPRFGNDRLATAPYQEWSAGYEGELARRGPRFLGEFGHNRHGLASEL</sequence>
<evidence type="ECO:0000259" key="1">
    <source>
        <dbReference type="SMART" id="SM01118"/>
    </source>
</evidence>
<accession>A0ABT5TXA2</accession>
<dbReference type="PANTHER" id="PTHR40114">
    <property type="entry name" value="SLR0698 PROTEIN"/>
    <property type="match status" value="1"/>
</dbReference>
<evidence type="ECO:0000313" key="2">
    <source>
        <dbReference type="EMBL" id="MDD9206692.1"/>
    </source>
</evidence>
<dbReference type="Gene3D" id="2.40.320.10">
    <property type="entry name" value="Hypothetical Protein Pfu-838710-001"/>
    <property type="match status" value="1"/>
</dbReference>
<dbReference type="PANTHER" id="PTHR40114:SF1">
    <property type="entry name" value="SLR0698 PROTEIN"/>
    <property type="match status" value="1"/>
</dbReference>
<dbReference type="SUPFAM" id="SSF55154">
    <property type="entry name" value="CYTH-like phosphatases"/>
    <property type="match status" value="1"/>
</dbReference>
<protein>
    <recommendedName>
        <fullName evidence="1">CYTH domain-containing protein</fullName>
    </recommendedName>
</protein>
<dbReference type="InterPro" id="IPR023577">
    <property type="entry name" value="CYTH_domain"/>
</dbReference>
<keyword evidence="3" id="KW-1185">Reference proteome</keyword>
<reference evidence="2" key="1">
    <citation type="submission" date="2023-02" db="EMBL/GenBank/DDBJ databases">
        <title>Georgenia sp.10Sc9-8, isolated from a soil sample collected from the Taklamakan desert.</title>
        <authorList>
            <person name="Liu S."/>
        </authorList>
    </citation>
    <scope>NUCLEOTIDE SEQUENCE</scope>
    <source>
        <strain evidence="2">10Sc9-8</strain>
    </source>
</reference>
<dbReference type="Proteomes" id="UP001165561">
    <property type="component" value="Unassembled WGS sequence"/>
</dbReference>
<proteinExistence type="predicted"/>
<name>A0ABT5TXA2_9MICO</name>
<feature type="domain" description="CYTH" evidence="1">
    <location>
        <begin position="8"/>
        <end position="178"/>
    </location>
</feature>
<evidence type="ECO:0000313" key="3">
    <source>
        <dbReference type="Proteomes" id="UP001165561"/>
    </source>
</evidence>
<dbReference type="EMBL" id="JARACI010000954">
    <property type="protein sequence ID" value="MDD9206692.1"/>
    <property type="molecule type" value="Genomic_DNA"/>
</dbReference>